<protein>
    <submittedName>
        <fullName evidence="3">Uncharacterized protein</fullName>
    </submittedName>
</protein>
<reference evidence="3 4" key="1">
    <citation type="submission" date="2014-03" db="EMBL/GenBank/DDBJ databases">
        <title>Genomics of Bifidobacteria.</title>
        <authorList>
            <person name="Ventura M."/>
            <person name="Milani C."/>
            <person name="Lugli G.A."/>
        </authorList>
    </citation>
    <scope>NUCLEOTIDE SEQUENCE [LARGE SCALE GENOMIC DNA]</scope>
    <source>
        <strain evidence="3 4">LMG 10736</strain>
    </source>
</reference>
<feature type="compositionally biased region" description="Low complexity" evidence="1">
    <location>
        <begin position="93"/>
        <end position="102"/>
    </location>
</feature>
<proteinExistence type="predicted"/>
<dbReference type="PROSITE" id="PS50231">
    <property type="entry name" value="RICIN_B_LECTIN"/>
    <property type="match status" value="1"/>
</dbReference>
<accession>A0A086ZPU9</accession>
<keyword evidence="2" id="KW-1133">Transmembrane helix</keyword>
<gene>
    <name evidence="3" type="ORF">BBOU_0678</name>
</gene>
<dbReference type="Proteomes" id="UP000029093">
    <property type="component" value="Unassembled WGS sequence"/>
</dbReference>
<comment type="caution">
    <text evidence="3">The sequence shown here is derived from an EMBL/GenBank/DDBJ whole genome shotgun (WGS) entry which is preliminary data.</text>
</comment>
<dbReference type="GeneID" id="303203835"/>
<keyword evidence="2" id="KW-0812">Transmembrane</keyword>
<sequence length="854" mass="91692">MKQSWLWKHVESRVGDRVRRMMRGNETGVAMLMALIFVVILIVTTTLVASVLIAQFAPYRRNTQNAQAAVVAENGLQSGLSYLREAETGASSLLPSTTTDLSKASQDDEYTVDTTSSSGVKVVLNNASDTTSTTSTASTADYTTRNWTYSVTIQFYKDNPATTTSAAPLTEGQVRSGSDINYAAVTSRAYFDRYGSGRTTSVKPIRVMWAVYQFGVSSTTTTTTPSISGGGGGRLGMGFYAAAPFSTFGRETQPIWGNVAISSGTAADAVLSGEVAFSNAVNENTSHELNGSSVMNPANQTCMVATTRGDLNLNDNLSLNDIVNLSDPDPLPKEGSILLILPQAYVSGARDGKDVYTYTEQCQSGGAYKNLNNWVYWKDNSIRPTSRLDLCVTGVDIASSKMPARLEKCGNSYGPNNQSDYYTDPDHKAQIAEKADPKSLLNKYQKWVFYNGFINAGYLNDNVKKKSDYISQFKSKLTADQLSSFDSLPEASGYSLGGIQDSQSGDGDTKVQYLYLSNANNKLYADGGFSGGNISGFNPSFASGSYHYLMSSGWGHNDLTGTGWWDYGGATEDATASFGQAGESGRATNQLVSETSGYCLMATNDGNDAYSDTCYVGTGDWNPYCYVSEFVNKVGDKDTKQATGCATAIQETDANVGTARNRHNNHGLDAFPWKNDAVQYNEDPDGNGVPTTLWTWVGNDGNAVKKYYQFSEWSSSGRFTAPKLVDSEAAATHFTRYSSKASDQYKKGTLQTASGKCLTEIYPGDTINGTAAYPRKDGRTAVALVQCATAGTDYIVKDYRGRAIKSQIWNADVAFSSSGPSGGSGGTTTVVPGPTTAGSNGFIFTRELTRDGSI</sequence>
<evidence type="ECO:0000256" key="1">
    <source>
        <dbReference type="SAM" id="MobiDB-lite"/>
    </source>
</evidence>
<dbReference type="EMBL" id="JGYQ01000007">
    <property type="protein sequence ID" value="KFI48549.1"/>
    <property type="molecule type" value="Genomic_DNA"/>
</dbReference>
<evidence type="ECO:0000313" key="3">
    <source>
        <dbReference type="EMBL" id="KFI48549.1"/>
    </source>
</evidence>
<feature type="transmembrane region" description="Helical" evidence="2">
    <location>
        <begin position="29"/>
        <end position="54"/>
    </location>
</feature>
<keyword evidence="2" id="KW-0472">Membrane</keyword>
<evidence type="ECO:0000256" key="2">
    <source>
        <dbReference type="SAM" id="Phobius"/>
    </source>
</evidence>
<name>A0A086ZPU9_9BIFI</name>
<evidence type="ECO:0000313" key="4">
    <source>
        <dbReference type="Proteomes" id="UP000029093"/>
    </source>
</evidence>
<dbReference type="AlphaFoldDB" id="A0A086ZPU9"/>
<dbReference type="RefSeq" id="WP_026502749.1">
    <property type="nucleotide sequence ID" value="NZ_JGYQ01000007.1"/>
</dbReference>
<dbReference type="OrthoDB" id="3237199at2"/>
<organism evidence="3 4">
    <name type="scientific">Bifidobacterium boum</name>
    <dbReference type="NCBI Taxonomy" id="78343"/>
    <lineage>
        <taxon>Bacteria</taxon>
        <taxon>Bacillati</taxon>
        <taxon>Actinomycetota</taxon>
        <taxon>Actinomycetes</taxon>
        <taxon>Bifidobacteriales</taxon>
        <taxon>Bifidobacteriaceae</taxon>
        <taxon>Bifidobacterium</taxon>
    </lineage>
</organism>
<keyword evidence="4" id="KW-1185">Reference proteome</keyword>
<feature type="region of interest" description="Disordered" evidence="1">
    <location>
        <begin position="93"/>
        <end position="112"/>
    </location>
</feature>